<accession>A0A1U6HI73</accession>
<dbReference type="Proteomes" id="UP000190989">
    <property type="component" value="Unassembled WGS sequence"/>
</dbReference>
<evidence type="ECO:0000313" key="3">
    <source>
        <dbReference type="Proteomes" id="UP000190989"/>
    </source>
</evidence>
<dbReference type="AlphaFoldDB" id="A0A1U6HI73"/>
<organism evidence="2 3">
    <name type="scientific">Novosphingobium mathurense</name>
    <dbReference type="NCBI Taxonomy" id="428990"/>
    <lineage>
        <taxon>Bacteria</taxon>
        <taxon>Pseudomonadati</taxon>
        <taxon>Pseudomonadota</taxon>
        <taxon>Alphaproteobacteria</taxon>
        <taxon>Sphingomonadales</taxon>
        <taxon>Sphingomonadaceae</taxon>
        <taxon>Novosphingobium</taxon>
    </lineage>
</organism>
<keyword evidence="1" id="KW-0472">Membrane</keyword>
<keyword evidence="1" id="KW-0812">Transmembrane</keyword>
<keyword evidence="1" id="KW-1133">Transmembrane helix</keyword>
<keyword evidence="3" id="KW-1185">Reference proteome</keyword>
<sequence length="209" mass="23823">MITITPLGLAIGLIVLAVIVGAALMYMRKRHSDHLRDRFGGEYDRTVREAGNAHRGETILHEREKRVASFDIRPLSEESRARYVEAWRKVQARFVDSPADAVTRADVLLGEVMEERGYPVVDFEQRSADLSVDHGDVVQNYRAGHAIAERHSRGEAGTEDLRQAMIHYRALFDDLVHEPVDSSPVIEGRDGRIHDMRKDRTFSREKLHD</sequence>
<evidence type="ECO:0000313" key="2">
    <source>
        <dbReference type="EMBL" id="SLJ95470.1"/>
    </source>
</evidence>
<dbReference type="EMBL" id="FVZE01000002">
    <property type="protein sequence ID" value="SLJ95470.1"/>
    <property type="molecule type" value="Genomic_DNA"/>
</dbReference>
<evidence type="ECO:0008006" key="4">
    <source>
        <dbReference type="Google" id="ProtNLM"/>
    </source>
</evidence>
<evidence type="ECO:0000256" key="1">
    <source>
        <dbReference type="SAM" id="Phobius"/>
    </source>
</evidence>
<proteinExistence type="predicted"/>
<gene>
    <name evidence="2" type="ORF">SAMN06295987_102477</name>
</gene>
<protein>
    <recommendedName>
        <fullName evidence="4">Secreted protein</fullName>
    </recommendedName>
</protein>
<feature type="transmembrane region" description="Helical" evidence="1">
    <location>
        <begin position="6"/>
        <end position="26"/>
    </location>
</feature>
<dbReference type="RefSeq" id="WP_245828898.1">
    <property type="nucleotide sequence ID" value="NZ_FVZE01000002.1"/>
</dbReference>
<name>A0A1U6HI73_9SPHN</name>
<dbReference type="STRING" id="428990.SAMN06295987_102477"/>
<reference evidence="3" key="1">
    <citation type="submission" date="2017-02" db="EMBL/GenBank/DDBJ databases">
        <authorList>
            <person name="Varghese N."/>
            <person name="Submissions S."/>
        </authorList>
    </citation>
    <scope>NUCLEOTIDE SEQUENCE [LARGE SCALE GENOMIC DNA]</scope>
    <source>
        <strain evidence="3">SM117</strain>
    </source>
</reference>